<dbReference type="PROSITE" id="PS00012">
    <property type="entry name" value="PHOSPHOPANTETHEINE"/>
    <property type="match status" value="1"/>
</dbReference>
<evidence type="ECO:0000256" key="2">
    <source>
        <dbReference type="ARBA" id="ARBA00022450"/>
    </source>
</evidence>
<dbReference type="FunFam" id="3.40.50.980:FF:000001">
    <property type="entry name" value="Non-ribosomal peptide synthetase"/>
    <property type="match status" value="1"/>
</dbReference>
<dbReference type="SUPFAM" id="SSF47336">
    <property type="entry name" value="ACP-like"/>
    <property type="match status" value="2"/>
</dbReference>
<dbReference type="SUPFAM" id="SSF52777">
    <property type="entry name" value="CoA-dependent acyltransferases"/>
    <property type="match status" value="2"/>
</dbReference>
<dbReference type="PROSITE" id="PS50075">
    <property type="entry name" value="CARRIER"/>
    <property type="match status" value="2"/>
</dbReference>
<feature type="domain" description="Carrier" evidence="5">
    <location>
        <begin position="1616"/>
        <end position="1691"/>
    </location>
</feature>
<dbReference type="Gene3D" id="3.40.50.12780">
    <property type="entry name" value="N-terminal domain of ligase-like"/>
    <property type="match status" value="1"/>
</dbReference>
<reference evidence="6 7" key="1">
    <citation type="submission" date="2020-08" db="EMBL/GenBank/DDBJ databases">
        <title>Sequencing the genomes of 1000 actinobacteria strains.</title>
        <authorList>
            <person name="Klenk H.-P."/>
        </authorList>
    </citation>
    <scope>NUCLEOTIDE SEQUENCE [LARGE SCALE GENOMIC DNA]</scope>
    <source>
        <strain evidence="6 7">DSM 103125</strain>
    </source>
</reference>
<dbReference type="InterPro" id="IPR023213">
    <property type="entry name" value="CAT-like_dom_sf"/>
</dbReference>
<accession>A0A840VU22</accession>
<name>A0A840VU22_9ACTN</name>
<dbReference type="GO" id="GO:0043041">
    <property type="term" value="P:amino acid activation for nonribosomal peptide biosynthetic process"/>
    <property type="evidence" value="ECO:0007669"/>
    <property type="project" value="TreeGrafter"/>
</dbReference>
<dbReference type="PROSITE" id="PS00455">
    <property type="entry name" value="AMP_BINDING"/>
    <property type="match status" value="2"/>
</dbReference>
<comment type="caution">
    <text evidence="6">The sequence shown here is derived from an EMBL/GenBank/DDBJ whole genome shotgun (WGS) entry which is preliminary data.</text>
</comment>
<evidence type="ECO:0000313" key="6">
    <source>
        <dbReference type="EMBL" id="MBB5480793.1"/>
    </source>
</evidence>
<gene>
    <name evidence="6" type="ORF">HNR20_005298</name>
</gene>
<feature type="region of interest" description="Disordered" evidence="4">
    <location>
        <begin position="1594"/>
        <end position="1618"/>
    </location>
</feature>
<dbReference type="FunFam" id="2.30.38.10:FF:000001">
    <property type="entry name" value="Non-ribosomal peptide synthetase PvdI"/>
    <property type="match status" value="1"/>
</dbReference>
<dbReference type="GO" id="GO:0031177">
    <property type="term" value="F:phosphopantetheine binding"/>
    <property type="evidence" value="ECO:0007669"/>
    <property type="project" value="InterPro"/>
</dbReference>
<dbReference type="Gene3D" id="3.30.559.10">
    <property type="entry name" value="Chloramphenicol acetyltransferase-like domain"/>
    <property type="match status" value="1"/>
</dbReference>
<dbReference type="Pfam" id="PF00550">
    <property type="entry name" value="PP-binding"/>
    <property type="match status" value="2"/>
</dbReference>
<dbReference type="InterPro" id="IPR020806">
    <property type="entry name" value="PKS_PP-bd"/>
</dbReference>
<dbReference type="InterPro" id="IPR000873">
    <property type="entry name" value="AMP-dep_synth/lig_dom"/>
</dbReference>
<dbReference type="CDD" id="cd05930">
    <property type="entry name" value="A_NRPS"/>
    <property type="match status" value="2"/>
</dbReference>
<dbReference type="Gene3D" id="3.30.559.30">
    <property type="entry name" value="Nonribosomal peptide synthetase, condensation domain"/>
    <property type="match status" value="1"/>
</dbReference>
<dbReference type="Gene3D" id="1.10.1200.10">
    <property type="entry name" value="ACP-like"/>
    <property type="match status" value="2"/>
</dbReference>
<keyword evidence="2" id="KW-0596">Phosphopantetheine</keyword>
<dbReference type="SUPFAM" id="SSF56801">
    <property type="entry name" value="Acetyl-CoA synthetase-like"/>
    <property type="match status" value="2"/>
</dbReference>
<proteinExistence type="predicted"/>
<evidence type="ECO:0000256" key="4">
    <source>
        <dbReference type="SAM" id="MobiDB-lite"/>
    </source>
</evidence>
<dbReference type="InterPro" id="IPR045851">
    <property type="entry name" value="AMP-bd_C_sf"/>
</dbReference>
<sequence length="1708" mass="184170">MTETLPRVDFPLAPAPHQLHRREHGDDAVLATATAVGRFERLAAERPDALAIVDGDERVTYGELNARANRLARALADRGVGPESRVALLLRRGVPLITALWAVLKAGGAYVPLDRNLPVLRLRQMLDDARPALILDEEDRVLPSVDGRPVLTLAELGSDPYDDRDLGVVNHPESLAYVIFTSGSTGQPKGAAITHGGLANYLTAIGAVLGDTGGRDGAPLHSPLSFDLTVTALFLPLTTGRPVWVVPEENTLDHLADLLVRPDLDFQVVKLTPTHFEALRPRVVGRGPIDSVHSFVVGGEVLSPESVRDWRRLAPRALIVNEYGPTETVVGAVISVVDDPGDLVPIGRPLSNYTAHVLTDDLEPVARGEAGELYLGGAGVARGYLHRPGLTAERFVPDPFATRPGTRLYRTGDIARSRPDGVLDFLDRVDDQVKIRGYRIELGDVRSAVLAHPAVADAVAVVRERNGDKAIVAYHVVAPGTEAPAHADLARWAAERLPTYMVPSAFVAIDAVPANSNGKVDRKALPEPPDPAELGESPYTAPRTTVERTVADLWSTALGVRQVGIHDDFFDLGGHSLLASQIVMACADAFPLLPEHTMLRDMFRYPTVAGFAATLEEGLAEVATQDQLTAAPQTPGAIDDAGPTDGSARLPLAQERLWFLDQLNPGSPEYLIPMALRITGPLDVEALRAALTAVVERHEVLRSRFEVRDSVPARVLRPAGDFRVEVRTVAEDAIAAEVAAEAVRPITLESELPLRAVLLACGPQLHVLCLTAHHIAFDGWSHRILLEELAGAYEAFTGGRVPDWPALPGQYAEIALRQDAQLSGATLERKIDFWQQSLAGSVATEVPPDHPRPPRRSTCGDTRVAQLPAELTDRMTALARRHGATPFMLLLAASEALIARYGGRSDVTIGTTVAERARPETADLIGLFVNILVLRNDLSGDPTFTDLLVRTRDRAVEAYAHQDVPFDHLVRIMEPTRDLSRTPLFNILVKYNSAPTVPARLPGLGVEVLPTPDEVSKYDLMLNFDLTDEGLEYGVQFDTALYDAPTIERFMTQFHAVLEQVVADPGMRLSMLTYSDAEPCLRGPDAALDLETLLHEGIRAQARRTPDAVAVSGPDRALSYAELDRHAALVAARLRDSGVAMDEPVVLCMDRSVDMVAGLLGILHAGAAYLPIETDTPQARIVQIVGDSGARVAVVDPGVADTFIGIGCGVVTPVALEPLHDLDEVEAEAGAAGQDRRGEGRSLALCSVYYTSGSTGRPKGVASSHRGWLNRMAWMQRHHPLTAGDAVLHKTTLTFDDAAVEILWPLLAGGRVALLPPRLHLDPRAIIDAVIASEAVHVQFVPSVLDLFLQAITPEDVAAMGRLRSMLSSGEALRPRLVRRFHEVFGDRVTLDNTWGATEVSIDSTCHVCVEADGVGTAGSVAIGTPFDHNEVWVLDENLRPVPDGAPGELWIGGLGLARGYLNNPALTAAAFVPHPTRPGERLYRTGDWGRRRADDELMFLERRDDQVKIRGVRTELGEVTAALLGCAGVADAAVIAWEAVPGDKRLAAYVVLRSDAPPTTAMIREHLSSVLPPYAVPTSIHVLAALPRLGNGKLDRQQLPPPQAGGAPTPDESAPLANPTQEVVGRIWAEVLGIERIGPDDDFFAMGGHSLLVTRAVMRMRGAFELHVPIGMMFERPTVASASSWVEEAILAEIEAMTEDEATRLAS</sequence>
<dbReference type="Gene3D" id="3.40.50.980">
    <property type="match status" value="2"/>
</dbReference>
<keyword evidence="3" id="KW-0597">Phosphoprotein</keyword>
<dbReference type="GO" id="GO:0044550">
    <property type="term" value="P:secondary metabolite biosynthetic process"/>
    <property type="evidence" value="ECO:0007669"/>
    <property type="project" value="TreeGrafter"/>
</dbReference>
<dbReference type="InterPro" id="IPR006162">
    <property type="entry name" value="Ppantetheine_attach_site"/>
</dbReference>
<dbReference type="Gene3D" id="2.30.38.10">
    <property type="entry name" value="Luciferase, Domain 3"/>
    <property type="match status" value="1"/>
</dbReference>
<dbReference type="Pfam" id="PF00501">
    <property type="entry name" value="AMP-binding"/>
    <property type="match status" value="2"/>
</dbReference>
<dbReference type="Proteomes" id="UP000586947">
    <property type="component" value="Unassembled WGS sequence"/>
</dbReference>
<dbReference type="RefSeq" id="WP_184185269.1">
    <property type="nucleotide sequence ID" value="NZ_JACHDP010000001.1"/>
</dbReference>
<dbReference type="GO" id="GO:0072330">
    <property type="term" value="P:monocarboxylic acid biosynthetic process"/>
    <property type="evidence" value="ECO:0007669"/>
    <property type="project" value="UniProtKB-ARBA"/>
</dbReference>
<dbReference type="Pfam" id="PF13193">
    <property type="entry name" value="AMP-binding_C"/>
    <property type="match status" value="2"/>
</dbReference>
<keyword evidence="7" id="KW-1185">Reference proteome</keyword>
<comment type="cofactor">
    <cofactor evidence="1">
        <name>pantetheine 4'-phosphate</name>
        <dbReference type="ChEBI" id="CHEBI:47942"/>
    </cofactor>
</comment>
<dbReference type="GO" id="GO:0005737">
    <property type="term" value="C:cytoplasm"/>
    <property type="evidence" value="ECO:0007669"/>
    <property type="project" value="TreeGrafter"/>
</dbReference>
<feature type="region of interest" description="Disordered" evidence="4">
    <location>
        <begin position="518"/>
        <end position="539"/>
    </location>
</feature>
<dbReference type="Pfam" id="PF00668">
    <property type="entry name" value="Condensation"/>
    <property type="match status" value="1"/>
</dbReference>
<dbReference type="InterPro" id="IPR001242">
    <property type="entry name" value="Condensation_dom"/>
</dbReference>
<dbReference type="NCBIfam" id="TIGR01733">
    <property type="entry name" value="AA-adenyl-dom"/>
    <property type="match status" value="2"/>
</dbReference>
<dbReference type="InterPro" id="IPR009081">
    <property type="entry name" value="PP-bd_ACP"/>
</dbReference>
<feature type="domain" description="Carrier" evidence="5">
    <location>
        <begin position="541"/>
        <end position="619"/>
    </location>
</feature>
<dbReference type="InterPro" id="IPR042099">
    <property type="entry name" value="ANL_N_sf"/>
</dbReference>
<organism evidence="6 7">
    <name type="scientific">Micromonospora parathelypteridis</name>
    <dbReference type="NCBI Taxonomy" id="1839617"/>
    <lineage>
        <taxon>Bacteria</taxon>
        <taxon>Bacillati</taxon>
        <taxon>Actinomycetota</taxon>
        <taxon>Actinomycetes</taxon>
        <taxon>Micromonosporales</taxon>
        <taxon>Micromonosporaceae</taxon>
        <taxon>Micromonospora</taxon>
    </lineage>
</organism>
<dbReference type="PANTHER" id="PTHR45527:SF1">
    <property type="entry name" value="FATTY ACID SYNTHASE"/>
    <property type="match status" value="1"/>
</dbReference>
<protein>
    <submittedName>
        <fullName evidence="6">Amino acid adenylation domain-containing protein</fullName>
    </submittedName>
</protein>
<dbReference type="CDD" id="cd19531">
    <property type="entry name" value="LCL_NRPS-like"/>
    <property type="match status" value="1"/>
</dbReference>
<dbReference type="InterPro" id="IPR036736">
    <property type="entry name" value="ACP-like_sf"/>
</dbReference>
<dbReference type="PANTHER" id="PTHR45527">
    <property type="entry name" value="NONRIBOSOMAL PEPTIDE SYNTHETASE"/>
    <property type="match status" value="1"/>
</dbReference>
<evidence type="ECO:0000256" key="3">
    <source>
        <dbReference type="ARBA" id="ARBA00022553"/>
    </source>
</evidence>
<evidence type="ECO:0000259" key="5">
    <source>
        <dbReference type="PROSITE" id="PS50075"/>
    </source>
</evidence>
<dbReference type="InterPro" id="IPR020845">
    <property type="entry name" value="AMP-binding_CS"/>
</dbReference>
<dbReference type="GO" id="GO:0003824">
    <property type="term" value="F:catalytic activity"/>
    <property type="evidence" value="ECO:0007669"/>
    <property type="project" value="InterPro"/>
</dbReference>
<evidence type="ECO:0000256" key="1">
    <source>
        <dbReference type="ARBA" id="ARBA00001957"/>
    </source>
</evidence>
<dbReference type="Gene3D" id="3.30.300.30">
    <property type="match status" value="2"/>
</dbReference>
<dbReference type="SMART" id="SM00823">
    <property type="entry name" value="PKS_PP"/>
    <property type="match status" value="2"/>
</dbReference>
<dbReference type="EMBL" id="JACHDP010000001">
    <property type="protein sequence ID" value="MBB5480793.1"/>
    <property type="molecule type" value="Genomic_DNA"/>
</dbReference>
<evidence type="ECO:0000313" key="7">
    <source>
        <dbReference type="Proteomes" id="UP000586947"/>
    </source>
</evidence>
<dbReference type="InterPro" id="IPR025110">
    <property type="entry name" value="AMP-bd_C"/>
</dbReference>
<dbReference type="FunFam" id="1.10.1200.10:FF:000016">
    <property type="entry name" value="Non-ribosomal peptide synthase"/>
    <property type="match status" value="1"/>
</dbReference>
<dbReference type="GO" id="GO:0008610">
    <property type="term" value="P:lipid biosynthetic process"/>
    <property type="evidence" value="ECO:0007669"/>
    <property type="project" value="UniProtKB-ARBA"/>
</dbReference>
<dbReference type="InterPro" id="IPR010071">
    <property type="entry name" value="AA_adenyl_dom"/>
</dbReference>